<proteinExistence type="predicted"/>
<dbReference type="GO" id="GO:0004672">
    <property type="term" value="F:protein kinase activity"/>
    <property type="evidence" value="ECO:0007669"/>
    <property type="project" value="InterPro"/>
</dbReference>
<dbReference type="GO" id="GO:0005524">
    <property type="term" value="F:ATP binding"/>
    <property type="evidence" value="ECO:0007669"/>
    <property type="project" value="UniProtKB-KW"/>
</dbReference>
<name>A0A8S1ALR2_ARCPL</name>
<dbReference type="SUPFAM" id="SSF56112">
    <property type="entry name" value="Protein kinase-like (PK-like)"/>
    <property type="match status" value="1"/>
</dbReference>
<dbReference type="PROSITE" id="PS50011">
    <property type="entry name" value="PROTEIN_KINASE_DOM"/>
    <property type="match status" value="1"/>
</dbReference>
<evidence type="ECO:0000256" key="3">
    <source>
        <dbReference type="SAM" id="MobiDB-lite"/>
    </source>
</evidence>
<dbReference type="InterPro" id="IPR050117">
    <property type="entry name" value="MAPK"/>
</dbReference>
<keyword evidence="1" id="KW-0547">Nucleotide-binding</keyword>
<evidence type="ECO:0000313" key="5">
    <source>
        <dbReference type="EMBL" id="CAB3248754.1"/>
    </source>
</evidence>
<evidence type="ECO:0000313" key="6">
    <source>
        <dbReference type="Proteomes" id="UP000494106"/>
    </source>
</evidence>
<dbReference type="Gene3D" id="1.10.510.10">
    <property type="entry name" value="Transferase(Phosphotransferase) domain 1"/>
    <property type="match status" value="1"/>
</dbReference>
<dbReference type="EMBL" id="CADEBC010000535">
    <property type="protein sequence ID" value="CAB3248754.1"/>
    <property type="molecule type" value="Genomic_DNA"/>
</dbReference>
<dbReference type="AlphaFoldDB" id="A0A8S1ALR2"/>
<feature type="region of interest" description="Disordered" evidence="3">
    <location>
        <begin position="138"/>
        <end position="166"/>
    </location>
</feature>
<dbReference type="Pfam" id="PF00069">
    <property type="entry name" value="Pkinase"/>
    <property type="match status" value="1"/>
</dbReference>
<comment type="caution">
    <text evidence="5">The sequence shown here is derived from an EMBL/GenBank/DDBJ whole genome shotgun (WGS) entry which is preliminary data.</text>
</comment>
<keyword evidence="2" id="KW-0067">ATP-binding</keyword>
<protein>
    <recommendedName>
        <fullName evidence="4">Protein kinase domain-containing protein</fullName>
    </recommendedName>
</protein>
<dbReference type="InterPro" id="IPR011009">
    <property type="entry name" value="Kinase-like_dom_sf"/>
</dbReference>
<organism evidence="5 6">
    <name type="scientific">Arctia plantaginis</name>
    <name type="common">Wood tiger moth</name>
    <name type="synonym">Phalaena plantaginis</name>
    <dbReference type="NCBI Taxonomy" id="874455"/>
    <lineage>
        <taxon>Eukaryota</taxon>
        <taxon>Metazoa</taxon>
        <taxon>Ecdysozoa</taxon>
        <taxon>Arthropoda</taxon>
        <taxon>Hexapoda</taxon>
        <taxon>Insecta</taxon>
        <taxon>Pterygota</taxon>
        <taxon>Neoptera</taxon>
        <taxon>Endopterygota</taxon>
        <taxon>Lepidoptera</taxon>
        <taxon>Glossata</taxon>
        <taxon>Ditrysia</taxon>
        <taxon>Noctuoidea</taxon>
        <taxon>Erebidae</taxon>
        <taxon>Arctiinae</taxon>
        <taxon>Arctia</taxon>
    </lineage>
</organism>
<dbReference type="OrthoDB" id="548217at2759"/>
<evidence type="ECO:0000256" key="2">
    <source>
        <dbReference type="ARBA" id="ARBA00022840"/>
    </source>
</evidence>
<reference evidence="5 6" key="1">
    <citation type="submission" date="2020-04" db="EMBL/GenBank/DDBJ databases">
        <authorList>
            <person name="Wallbank WR R."/>
            <person name="Pardo Diaz C."/>
            <person name="Kozak K."/>
            <person name="Martin S."/>
            <person name="Jiggins C."/>
            <person name="Moest M."/>
            <person name="Warren A I."/>
            <person name="Byers J.R.P. K."/>
            <person name="Montejo-Kovacevich G."/>
            <person name="Yen C E."/>
        </authorList>
    </citation>
    <scope>NUCLEOTIDE SEQUENCE [LARGE SCALE GENOMIC DNA]</scope>
</reference>
<keyword evidence="6" id="KW-1185">Reference proteome</keyword>
<feature type="domain" description="Protein kinase" evidence="4">
    <location>
        <begin position="1"/>
        <end position="113"/>
    </location>
</feature>
<dbReference type="PANTHER" id="PTHR24055">
    <property type="entry name" value="MITOGEN-ACTIVATED PROTEIN KINASE"/>
    <property type="match status" value="1"/>
</dbReference>
<dbReference type="InterPro" id="IPR000719">
    <property type="entry name" value="Prot_kinase_dom"/>
</dbReference>
<gene>
    <name evidence="5" type="ORF">APLA_LOCUS11852</name>
</gene>
<accession>A0A8S1ALR2</accession>
<sequence>MYSTPVDVWAIGCVFAELLSGEALWPGKSDLDQLYLIRKTLGDLLPRHMTILSQNSFFQGMVLPEPTMLEPLERKIPNRYSTNELVLDFLNKCLDKDPMIRWTCEQLLRHPIFENFLFTVPQSNHEEYEKARRAQYEFMTRGQETEDTPQSQNETYTEDQAKRGKK</sequence>
<evidence type="ECO:0000256" key="1">
    <source>
        <dbReference type="ARBA" id="ARBA00022741"/>
    </source>
</evidence>
<dbReference type="Proteomes" id="UP000494106">
    <property type="component" value="Unassembled WGS sequence"/>
</dbReference>
<evidence type="ECO:0000259" key="4">
    <source>
        <dbReference type="PROSITE" id="PS50011"/>
    </source>
</evidence>